<reference evidence="8" key="1">
    <citation type="submission" date="2008-08" db="EMBL/GenBank/DDBJ databases">
        <title>The complete genome sequence of Coprothermobacter proteolyticus strain ATCC 5245 / DSM 5265 / BT.</title>
        <authorList>
            <person name="Dodson R.J."/>
            <person name="Durkin A.S."/>
            <person name="Wu M."/>
            <person name="Eisen J."/>
            <person name="Sutton G."/>
        </authorList>
    </citation>
    <scope>NUCLEOTIDE SEQUENCE [LARGE SCALE GENOMIC DNA]</scope>
    <source>
        <strain evidence="8">ATCC 35245 / DSM 5265 / OCM 4 / BT</strain>
    </source>
</reference>
<evidence type="ECO:0000256" key="1">
    <source>
        <dbReference type="ARBA" id="ARBA00009512"/>
    </source>
</evidence>
<dbReference type="SUPFAM" id="SSF54995">
    <property type="entry name" value="Ribosomal protein S6"/>
    <property type="match status" value="1"/>
</dbReference>
<evidence type="ECO:0000256" key="6">
    <source>
        <dbReference type="HAMAP-Rule" id="MF_00360"/>
    </source>
</evidence>
<dbReference type="Proteomes" id="UP000001732">
    <property type="component" value="Chromosome"/>
</dbReference>
<keyword evidence="6" id="KW-0699">rRNA-binding</keyword>
<dbReference type="STRING" id="309798.COPRO5265_0616"/>
<evidence type="ECO:0000313" key="8">
    <source>
        <dbReference type="Proteomes" id="UP000001732"/>
    </source>
</evidence>
<dbReference type="GO" id="GO:0005737">
    <property type="term" value="C:cytoplasm"/>
    <property type="evidence" value="ECO:0007669"/>
    <property type="project" value="UniProtKB-ARBA"/>
</dbReference>
<comment type="similarity">
    <text evidence="1 6">Belongs to the bacterial ribosomal protein bS6 family.</text>
</comment>
<dbReference type="InterPro" id="IPR035980">
    <property type="entry name" value="Ribosomal_bS6_sf"/>
</dbReference>
<organism evidence="7 8">
    <name type="scientific">Coprothermobacter proteolyticus (strain ATCC 35245 / DSM 5265 / OCM 4 / BT)</name>
    <dbReference type="NCBI Taxonomy" id="309798"/>
    <lineage>
        <taxon>Bacteria</taxon>
        <taxon>Pseudomonadati</taxon>
        <taxon>Coprothermobacterota</taxon>
        <taxon>Coprothermobacteria</taxon>
        <taxon>Coprothermobacterales</taxon>
        <taxon>Coprothermobacteraceae</taxon>
        <taxon>Coprothermobacter</taxon>
    </lineage>
</organism>
<dbReference type="InterPro" id="IPR000529">
    <property type="entry name" value="Ribosomal_bS6"/>
</dbReference>
<reference evidence="7 8" key="2">
    <citation type="journal article" date="2014" name="Genome Announc.">
        <title>Complete Genome Sequence of Coprothermobacter proteolyticus DSM 5265.</title>
        <authorList>
            <person name="Alexiev A."/>
            <person name="Coil D.A."/>
            <person name="Badger J.H."/>
            <person name="Enticknap J."/>
            <person name="Ward N."/>
            <person name="Robb F.T."/>
            <person name="Eisen J.A."/>
        </authorList>
    </citation>
    <scope>NUCLEOTIDE SEQUENCE [LARGE SCALE GENOMIC DNA]</scope>
    <source>
        <strain evidence="8">ATCC 35245 / DSM 5265 / OCM 4 / BT</strain>
    </source>
</reference>
<evidence type="ECO:0000256" key="4">
    <source>
        <dbReference type="ARBA" id="ARBA00035104"/>
    </source>
</evidence>
<accession>B5Y874</accession>
<keyword evidence="6" id="KW-0694">RNA-binding</keyword>
<dbReference type="NCBIfam" id="TIGR00166">
    <property type="entry name" value="S6"/>
    <property type="match status" value="1"/>
</dbReference>
<dbReference type="EMBL" id="CP001145">
    <property type="protein sequence ID" value="ACI17502.1"/>
    <property type="molecule type" value="Genomic_DNA"/>
</dbReference>
<name>B5Y874_COPPD</name>
<proteinExistence type="inferred from homology"/>
<dbReference type="Pfam" id="PF01250">
    <property type="entry name" value="Ribosomal_S6"/>
    <property type="match status" value="1"/>
</dbReference>
<evidence type="ECO:0000256" key="2">
    <source>
        <dbReference type="ARBA" id="ARBA00022980"/>
    </source>
</evidence>
<evidence type="ECO:0000313" key="7">
    <source>
        <dbReference type="EMBL" id="ACI17502.1"/>
    </source>
</evidence>
<comment type="function">
    <text evidence="4 6">Binds together with bS18 to 16S ribosomal RNA.</text>
</comment>
<dbReference type="AlphaFoldDB" id="B5Y874"/>
<dbReference type="PANTHER" id="PTHR21011">
    <property type="entry name" value="MITOCHONDRIAL 28S RIBOSOMAL PROTEIN S6"/>
    <property type="match status" value="1"/>
</dbReference>
<evidence type="ECO:0000256" key="3">
    <source>
        <dbReference type="ARBA" id="ARBA00023274"/>
    </source>
</evidence>
<keyword evidence="3 6" id="KW-0687">Ribonucleoprotein</keyword>
<dbReference type="HOGENOM" id="CLU_113441_6_1_9"/>
<dbReference type="Gene3D" id="3.30.70.60">
    <property type="match status" value="1"/>
</dbReference>
<dbReference type="InterPro" id="IPR014717">
    <property type="entry name" value="Transl_elong_EF1B/ribsomal_bS6"/>
</dbReference>
<dbReference type="GO" id="GO:0005840">
    <property type="term" value="C:ribosome"/>
    <property type="evidence" value="ECO:0007669"/>
    <property type="project" value="UniProtKB-KW"/>
</dbReference>
<dbReference type="OrthoDB" id="9812702at2"/>
<sequence length="94" mass="11329">MNRKYELMVIYRAEDDNGYQEGNDWVTEKVQSYQGQVTKLDPWGLRRLAYPIEKRTQAYYSVFQIELPVENLDEFSQDLKVDERILRFMITRGE</sequence>
<dbReference type="GO" id="GO:0070181">
    <property type="term" value="F:small ribosomal subunit rRNA binding"/>
    <property type="evidence" value="ECO:0007669"/>
    <property type="project" value="TreeGrafter"/>
</dbReference>
<dbReference type="KEGG" id="cpo:COPRO5265_0616"/>
<dbReference type="RefSeq" id="WP_012544154.1">
    <property type="nucleotide sequence ID" value="NC_011295.1"/>
</dbReference>
<dbReference type="GO" id="GO:0006412">
    <property type="term" value="P:translation"/>
    <property type="evidence" value="ECO:0007669"/>
    <property type="project" value="UniProtKB-UniRule"/>
</dbReference>
<protein>
    <recommendedName>
        <fullName evidence="5 6">Small ribosomal subunit protein bS6</fullName>
    </recommendedName>
</protein>
<dbReference type="eggNOG" id="COG0360">
    <property type="taxonomic scope" value="Bacteria"/>
</dbReference>
<dbReference type="HAMAP" id="MF_00360">
    <property type="entry name" value="Ribosomal_bS6"/>
    <property type="match status" value="1"/>
</dbReference>
<keyword evidence="2 6" id="KW-0689">Ribosomal protein</keyword>
<gene>
    <name evidence="6 7" type="primary">rpsF</name>
    <name evidence="7" type="ordered locus">COPRO5265_0616</name>
</gene>
<dbReference type="GO" id="GO:0003735">
    <property type="term" value="F:structural constituent of ribosome"/>
    <property type="evidence" value="ECO:0007669"/>
    <property type="project" value="InterPro"/>
</dbReference>
<keyword evidence="8" id="KW-1185">Reference proteome</keyword>
<dbReference type="CDD" id="cd00473">
    <property type="entry name" value="bS6"/>
    <property type="match status" value="1"/>
</dbReference>
<evidence type="ECO:0000256" key="5">
    <source>
        <dbReference type="ARBA" id="ARBA00035294"/>
    </source>
</evidence>
<dbReference type="GO" id="GO:1990904">
    <property type="term" value="C:ribonucleoprotein complex"/>
    <property type="evidence" value="ECO:0007669"/>
    <property type="project" value="UniProtKB-KW"/>
</dbReference>
<dbReference type="PANTHER" id="PTHR21011:SF1">
    <property type="entry name" value="SMALL RIBOSOMAL SUBUNIT PROTEIN BS6M"/>
    <property type="match status" value="1"/>
</dbReference>
<dbReference type="InterPro" id="IPR020814">
    <property type="entry name" value="Ribosomal_S6_plastid/chlpt"/>
</dbReference>